<dbReference type="AlphaFoldDB" id="A0A239Z4P0"/>
<dbReference type="PANTHER" id="PTHR34478:SF2">
    <property type="entry name" value="MEMBRANE PROTEIN"/>
    <property type="match status" value="1"/>
</dbReference>
<gene>
    <name evidence="8" type="primary">lemA</name>
    <name evidence="8" type="ORF">NCTC13028_01167</name>
    <name evidence="7" type="ORF">SAMN05216497_1259</name>
</gene>
<dbReference type="EMBL" id="FNGL01000025">
    <property type="protein sequence ID" value="SDL37712.1"/>
    <property type="molecule type" value="Genomic_DNA"/>
</dbReference>
<dbReference type="GeneID" id="70576186"/>
<evidence type="ECO:0000256" key="1">
    <source>
        <dbReference type="ARBA" id="ARBA00004167"/>
    </source>
</evidence>
<keyword evidence="9" id="KW-1185">Reference proteome</keyword>
<feature type="transmembrane region" description="Helical" evidence="6">
    <location>
        <begin position="7"/>
        <end position="26"/>
    </location>
</feature>
<dbReference type="GO" id="GO:0016020">
    <property type="term" value="C:membrane"/>
    <property type="evidence" value="ECO:0007669"/>
    <property type="project" value="UniProtKB-SubCell"/>
</dbReference>
<evidence type="ECO:0000256" key="6">
    <source>
        <dbReference type="SAM" id="Phobius"/>
    </source>
</evidence>
<accession>A0A239Z4P0</accession>
<keyword evidence="4 6" id="KW-1133">Transmembrane helix</keyword>
<reference evidence="8 10" key="2">
    <citation type="submission" date="2018-06" db="EMBL/GenBank/DDBJ databases">
        <authorList>
            <consortium name="Pathogen Informatics"/>
            <person name="Doyle S."/>
        </authorList>
    </citation>
    <scope>NUCLEOTIDE SEQUENCE [LARGE SCALE GENOMIC DNA]</scope>
    <source>
        <strain evidence="8 10">NCTC13028</strain>
    </source>
</reference>
<evidence type="ECO:0000313" key="7">
    <source>
        <dbReference type="EMBL" id="SDL37712.1"/>
    </source>
</evidence>
<dbReference type="RefSeq" id="WP_089867553.1">
    <property type="nucleotide sequence ID" value="NZ_FNGL01000025.1"/>
</dbReference>
<dbReference type="Pfam" id="PF04011">
    <property type="entry name" value="LemA"/>
    <property type="match status" value="1"/>
</dbReference>
<comment type="similarity">
    <text evidence="2">Belongs to the LemA family.</text>
</comment>
<dbReference type="Proteomes" id="UP000198811">
    <property type="component" value="Unassembled WGS sequence"/>
</dbReference>
<reference evidence="7 9" key="1">
    <citation type="submission" date="2016-10" db="EMBL/GenBank/DDBJ databases">
        <authorList>
            <person name="Varghese N."/>
            <person name="Submissions S."/>
        </authorList>
    </citation>
    <scope>NUCLEOTIDE SEQUENCE [LARGE SCALE GENOMIC DNA]</scope>
    <source>
        <strain evidence="7 9">NLAE-zl-C224</strain>
    </source>
</reference>
<comment type="subcellular location">
    <subcellularLocation>
        <location evidence="1">Membrane</location>
        <topology evidence="1">Single-pass membrane protein</topology>
    </subcellularLocation>
</comment>
<dbReference type="PANTHER" id="PTHR34478">
    <property type="entry name" value="PROTEIN LEMA"/>
    <property type="match status" value="1"/>
</dbReference>
<dbReference type="OrthoDB" id="9804152at2"/>
<name>A0A239Z4P0_CLOCO</name>
<keyword evidence="5 6" id="KW-0472">Membrane</keyword>
<dbReference type="InterPro" id="IPR023353">
    <property type="entry name" value="LemA-like_dom_sf"/>
</dbReference>
<evidence type="ECO:0000256" key="2">
    <source>
        <dbReference type="ARBA" id="ARBA00008854"/>
    </source>
</evidence>
<evidence type="ECO:0000313" key="9">
    <source>
        <dbReference type="Proteomes" id="UP000198811"/>
    </source>
</evidence>
<dbReference type="SUPFAM" id="SSF140478">
    <property type="entry name" value="LemA-like"/>
    <property type="match status" value="1"/>
</dbReference>
<evidence type="ECO:0000313" key="10">
    <source>
        <dbReference type="Proteomes" id="UP000250223"/>
    </source>
</evidence>
<evidence type="ECO:0000256" key="5">
    <source>
        <dbReference type="ARBA" id="ARBA00023136"/>
    </source>
</evidence>
<keyword evidence="3 6" id="KW-0812">Transmembrane</keyword>
<evidence type="ECO:0000313" key="8">
    <source>
        <dbReference type="EMBL" id="SQB34273.1"/>
    </source>
</evidence>
<dbReference type="InterPro" id="IPR007156">
    <property type="entry name" value="MamQ_LemA"/>
</dbReference>
<dbReference type="STRING" id="1494.SAMN05216497_1259"/>
<dbReference type="Gene3D" id="1.20.1440.20">
    <property type="entry name" value="LemA-like domain"/>
    <property type="match status" value="1"/>
</dbReference>
<evidence type="ECO:0000256" key="4">
    <source>
        <dbReference type="ARBA" id="ARBA00022989"/>
    </source>
</evidence>
<dbReference type="Proteomes" id="UP000250223">
    <property type="component" value="Unassembled WGS sequence"/>
</dbReference>
<proteinExistence type="inferred from homology"/>
<dbReference type="EMBL" id="UAWC01000007">
    <property type="protein sequence ID" value="SQB34273.1"/>
    <property type="molecule type" value="Genomic_DNA"/>
</dbReference>
<evidence type="ECO:0000256" key="3">
    <source>
        <dbReference type="ARBA" id="ARBA00022692"/>
    </source>
</evidence>
<organism evidence="8 10">
    <name type="scientific">Clostridium cochlearium</name>
    <dbReference type="NCBI Taxonomy" id="1494"/>
    <lineage>
        <taxon>Bacteria</taxon>
        <taxon>Bacillati</taxon>
        <taxon>Bacillota</taxon>
        <taxon>Clostridia</taxon>
        <taxon>Eubacteriales</taxon>
        <taxon>Clostridiaceae</taxon>
        <taxon>Clostridium</taxon>
    </lineage>
</organism>
<sequence>MSKGLKNALIVIGVLIVLIFPIISTYNKIVTLEQNVMRLSSNIDSDLKRRSDLIPNLVETTKGYATHEKEVFTDIANARAKLGGANTIQDKANADSELSSALSRLLVVVERYPELKSNQNFNNLMIQLEGTENRINVSRKDYNEAVTKYNSTIKRFPASIIASTFRFESKEYYKADEASKEVPKVDFNTGK</sequence>
<protein>
    <submittedName>
        <fullName evidence="7">LemA protein</fullName>
    </submittedName>
    <submittedName>
        <fullName evidence="8">LemA-like protein</fullName>
    </submittedName>
</protein>